<sequence>MQQFGFAVRMEDRGADVVEQAVSDVLLADVISQETKARLVNGLTALKAGLDCPDRGCSGCFHRRNCERLVEGILSTT</sequence>
<dbReference type="Proteomes" id="UP000781958">
    <property type="component" value="Unassembled WGS sequence"/>
</dbReference>
<reference evidence="1 2" key="1">
    <citation type="submission" date="2021-03" db="EMBL/GenBank/DDBJ databases">
        <title>Genomic Encyclopedia of Type Strains, Phase III (KMG-III): the genomes of soil and plant-associated and newly described type strains.</title>
        <authorList>
            <person name="Whitman W."/>
        </authorList>
    </citation>
    <scope>NUCLEOTIDE SEQUENCE [LARGE SCALE GENOMIC DNA]</scope>
    <source>
        <strain evidence="1 2">IMMIB AFH-6</strain>
    </source>
</reference>
<evidence type="ECO:0000313" key="2">
    <source>
        <dbReference type="Proteomes" id="UP000781958"/>
    </source>
</evidence>
<dbReference type="RefSeq" id="WP_209763876.1">
    <property type="nucleotide sequence ID" value="NZ_JAGINP010000002.1"/>
</dbReference>
<evidence type="ECO:0000313" key="1">
    <source>
        <dbReference type="EMBL" id="MBP2290904.1"/>
    </source>
</evidence>
<name>A0ABS4SEA4_9PROT</name>
<protein>
    <submittedName>
        <fullName evidence="1">Uncharacterized protein</fullName>
    </submittedName>
</protein>
<organism evidence="1 2">
    <name type="scientific">Azospirillum rugosum</name>
    <dbReference type="NCBI Taxonomy" id="416170"/>
    <lineage>
        <taxon>Bacteria</taxon>
        <taxon>Pseudomonadati</taxon>
        <taxon>Pseudomonadota</taxon>
        <taxon>Alphaproteobacteria</taxon>
        <taxon>Rhodospirillales</taxon>
        <taxon>Azospirillaceae</taxon>
        <taxon>Azospirillum</taxon>
    </lineage>
</organism>
<proteinExistence type="predicted"/>
<dbReference type="EMBL" id="JAGINP010000002">
    <property type="protein sequence ID" value="MBP2290904.1"/>
    <property type="molecule type" value="Genomic_DNA"/>
</dbReference>
<accession>A0ABS4SEA4</accession>
<keyword evidence="2" id="KW-1185">Reference proteome</keyword>
<gene>
    <name evidence="1" type="ORF">J2851_000646</name>
</gene>
<comment type="caution">
    <text evidence="1">The sequence shown here is derived from an EMBL/GenBank/DDBJ whole genome shotgun (WGS) entry which is preliminary data.</text>
</comment>